<evidence type="ECO:0000313" key="5">
    <source>
        <dbReference type="Proteomes" id="UP001596391"/>
    </source>
</evidence>
<dbReference type="HAMAP" id="MF_00003">
    <property type="entry name" value="RbfA"/>
    <property type="match status" value="1"/>
</dbReference>
<dbReference type="EMBL" id="JBHSWI010000001">
    <property type="protein sequence ID" value="MFC6647000.1"/>
    <property type="molecule type" value="Genomic_DNA"/>
</dbReference>
<dbReference type="RefSeq" id="WP_263371066.1">
    <property type="nucleotide sequence ID" value="NZ_JAGSYD010000002.1"/>
</dbReference>
<dbReference type="InterPro" id="IPR000238">
    <property type="entry name" value="RbfA"/>
</dbReference>
<dbReference type="Proteomes" id="UP001596391">
    <property type="component" value="Unassembled WGS sequence"/>
</dbReference>
<dbReference type="Pfam" id="PF02033">
    <property type="entry name" value="RBFA"/>
    <property type="match status" value="1"/>
</dbReference>
<gene>
    <name evidence="2 4" type="primary">rbfA</name>
    <name evidence="4" type="ORF">ACFQBQ_15730</name>
</gene>
<dbReference type="Gene3D" id="3.30.300.20">
    <property type="match status" value="1"/>
</dbReference>
<dbReference type="PANTHER" id="PTHR33515">
    <property type="entry name" value="RIBOSOME-BINDING FACTOR A, CHLOROPLASTIC-RELATED"/>
    <property type="match status" value="1"/>
</dbReference>
<organism evidence="4 5">
    <name type="scientific">Granulicella cerasi</name>
    <dbReference type="NCBI Taxonomy" id="741063"/>
    <lineage>
        <taxon>Bacteria</taxon>
        <taxon>Pseudomonadati</taxon>
        <taxon>Acidobacteriota</taxon>
        <taxon>Terriglobia</taxon>
        <taxon>Terriglobales</taxon>
        <taxon>Acidobacteriaceae</taxon>
        <taxon>Granulicella</taxon>
    </lineage>
</organism>
<evidence type="ECO:0000313" key="4">
    <source>
        <dbReference type="EMBL" id="MFC6647000.1"/>
    </source>
</evidence>
<dbReference type="PANTHER" id="PTHR33515:SF1">
    <property type="entry name" value="RIBOSOME-BINDING FACTOR A, CHLOROPLASTIC-RELATED"/>
    <property type="match status" value="1"/>
</dbReference>
<reference evidence="5" key="1">
    <citation type="journal article" date="2019" name="Int. J. Syst. Evol. Microbiol.">
        <title>The Global Catalogue of Microorganisms (GCM) 10K type strain sequencing project: providing services to taxonomists for standard genome sequencing and annotation.</title>
        <authorList>
            <consortium name="The Broad Institute Genomics Platform"/>
            <consortium name="The Broad Institute Genome Sequencing Center for Infectious Disease"/>
            <person name="Wu L."/>
            <person name="Ma J."/>
        </authorList>
    </citation>
    <scope>NUCLEOTIDE SEQUENCE [LARGE SCALE GENOMIC DNA]</scope>
    <source>
        <strain evidence="5">CGMCC 1.16026</strain>
    </source>
</reference>
<dbReference type="InterPro" id="IPR020053">
    <property type="entry name" value="Ribosome-bd_factorA_CS"/>
</dbReference>
<dbReference type="NCBIfam" id="TIGR00082">
    <property type="entry name" value="rbfA"/>
    <property type="match status" value="1"/>
</dbReference>
<comment type="function">
    <text evidence="2">One of several proteins that assist in the late maturation steps of the functional core of the 30S ribosomal subunit. Associates with free 30S ribosomal subunits (but not with 30S subunits that are part of 70S ribosomes or polysomes). Required for efficient processing of 16S rRNA. May interact with the 5'-terminal helix region of 16S rRNA.</text>
</comment>
<dbReference type="PROSITE" id="PS01319">
    <property type="entry name" value="RBFA"/>
    <property type="match status" value="1"/>
</dbReference>
<proteinExistence type="inferred from homology"/>
<evidence type="ECO:0000256" key="2">
    <source>
        <dbReference type="HAMAP-Rule" id="MF_00003"/>
    </source>
</evidence>
<keyword evidence="2" id="KW-0963">Cytoplasm</keyword>
<evidence type="ECO:0000256" key="3">
    <source>
        <dbReference type="SAM" id="MobiDB-lite"/>
    </source>
</evidence>
<keyword evidence="1 2" id="KW-0690">Ribosome biogenesis</keyword>
<accession>A0ABW1ZF01</accession>
<protein>
    <recommendedName>
        <fullName evidence="2">Ribosome-binding factor A</fullName>
    </recommendedName>
</protein>
<comment type="subunit">
    <text evidence="2">Monomer. Binds 30S ribosomal subunits, but not 50S ribosomal subunits or 70S ribosomes.</text>
</comment>
<feature type="region of interest" description="Disordered" evidence="3">
    <location>
        <begin position="118"/>
        <end position="141"/>
    </location>
</feature>
<comment type="similarity">
    <text evidence="2">Belongs to the RbfA family.</text>
</comment>
<dbReference type="SUPFAM" id="SSF89919">
    <property type="entry name" value="Ribosome-binding factor A, RbfA"/>
    <property type="match status" value="1"/>
</dbReference>
<evidence type="ECO:0000256" key="1">
    <source>
        <dbReference type="ARBA" id="ARBA00022517"/>
    </source>
</evidence>
<comment type="subcellular location">
    <subcellularLocation>
        <location evidence="2">Cytoplasm</location>
    </subcellularLocation>
</comment>
<name>A0ABW1ZF01_9BACT</name>
<keyword evidence="5" id="KW-1185">Reference proteome</keyword>
<sequence length="141" mass="15908">MPEHRARQHHRDRVASTFAEEITAMLEGELTDPRIAPCHVTEVILAPGGKSCRVLIAVVGGEKEEASTLEGLMAARAYIRTEIRDRMAVRHVPEITFAIDRSEKLTARMDEIFGRINKRRARDERRTSSSPASETREADDK</sequence>
<dbReference type="InterPro" id="IPR023799">
    <property type="entry name" value="RbfA_dom_sf"/>
</dbReference>
<comment type="caution">
    <text evidence="4">The sequence shown here is derived from an EMBL/GenBank/DDBJ whole genome shotgun (WGS) entry which is preliminary data.</text>
</comment>
<dbReference type="InterPro" id="IPR015946">
    <property type="entry name" value="KH_dom-like_a/b"/>
</dbReference>